<dbReference type="SMART" id="SM01057">
    <property type="entry name" value="Carb_anhydrase"/>
    <property type="match status" value="1"/>
</dbReference>
<keyword evidence="13" id="KW-1185">Reference proteome</keyword>
<evidence type="ECO:0000256" key="8">
    <source>
        <dbReference type="ARBA" id="ARBA00048348"/>
    </source>
</evidence>
<evidence type="ECO:0000256" key="3">
    <source>
        <dbReference type="ARBA" id="ARBA00012925"/>
    </source>
</evidence>
<dbReference type="Proteomes" id="UP000663877">
    <property type="component" value="Unassembled WGS sequence"/>
</dbReference>
<dbReference type="PROSITE" id="PS00162">
    <property type="entry name" value="ALPHA_CA_1"/>
    <property type="match status" value="1"/>
</dbReference>
<dbReference type="OrthoDB" id="429145at2759"/>
<gene>
    <name evidence="11" type="ORF">BJG266_LOCUS45711</name>
    <name evidence="12" type="ORF">QVE165_LOCUS62728</name>
</gene>
<name>A0A816EVR1_9BILA</name>
<accession>A0A816EVR1</accession>
<dbReference type="FunFam" id="3.10.200.10:FF:000003">
    <property type="entry name" value="Carbonic anhydrase 12"/>
    <property type="match status" value="1"/>
</dbReference>
<dbReference type="Proteomes" id="UP000663832">
    <property type="component" value="Unassembled WGS sequence"/>
</dbReference>
<evidence type="ECO:0000256" key="9">
    <source>
        <dbReference type="RuleBase" id="RU367011"/>
    </source>
</evidence>
<comment type="function">
    <text evidence="1 9">Reversible hydration of carbon dioxide.</text>
</comment>
<feature type="domain" description="Alpha-carbonic anhydrase" evidence="10">
    <location>
        <begin position="20"/>
        <end position="273"/>
    </location>
</feature>
<dbReference type="CDD" id="cd00326">
    <property type="entry name" value="alpha_CA"/>
    <property type="match status" value="1"/>
</dbReference>
<dbReference type="PANTHER" id="PTHR18952">
    <property type="entry name" value="CARBONIC ANHYDRASE"/>
    <property type="match status" value="1"/>
</dbReference>
<evidence type="ECO:0000313" key="13">
    <source>
        <dbReference type="Proteomes" id="UP000663832"/>
    </source>
</evidence>
<comment type="caution">
    <text evidence="12">The sequence shown here is derived from an EMBL/GenBank/DDBJ whole genome shotgun (WGS) entry which is preliminary data.</text>
</comment>
<comment type="cofactor">
    <cofactor evidence="9">
        <name>Zn(2+)</name>
        <dbReference type="ChEBI" id="CHEBI:29105"/>
    </cofactor>
</comment>
<sequence length="315" mass="36809">MSKFIFIIILCLPIFVNSNGHWSYKNKNDWQQNAHYCGGNLQSPIDLWFNRSRHDQRLKPLHLVGKPSHSEVIIQNNGHSVQLNVKDRYILKKIAPLSEDYNVEQAHFHWGHSYDNRTGSEHFLDGQSYPLEMHMVTYSSLFANIGEAASNTRALAVVGILFELSDEPNQFLQPIIDALQDIPYQNGQSTIKNFNLLSLFDEKRMHRYYRYDGSLTTPACFESVIWNVLQEPLPISYDQLRAFQSLYDEHRQPLINTYRKIQPMGTRKLFRSFHAHHIHDNELKARISTTENHAQRTFINMKIILVLATFSMMKF</sequence>
<organism evidence="12 13">
    <name type="scientific">Adineta steineri</name>
    <dbReference type="NCBI Taxonomy" id="433720"/>
    <lineage>
        <taxon>Eukaryota</taxon>
        <taxon>Metazoa</taxon>
        <taxon>Spiralia</taxon>
        <taxon>Gnathifera</taxon>
        <taxon>Rotifera</taxon>
        <taxon>Eurotatoria</taxon>
        <taxon>Bdelloidea</taxon>
        <taxon>Adinetida</taxon>
        <taxon>Adinetidae</taxon>
        <taxon>Adineta</taxon>
    </lineage>
</organism>
<dbReference type="EC" id="4.2.1.1" evidence="3 9"/>
<dbReference type="InterPro" id="IPR036398">
    <property type="entry name" value="CA_dom_sf"/>
</dbReference>
<dbReference type="PANTHER" id="PTHR18952:SF265">
    <property type="entry name" value="CARBONIC ANHYDRASE"/>
    <property type="match status" value="1"/>
</dbReference>
<dbReference type="EMBL" id="CAJNOM010004729">
    <property type="protein sequence ID" value="CAF1658282.1"/>
    <property type="molecule type" value="Genomic_DNA"/>
</dbReference>
<dbReference type="SUPFAM" id="SSF51069">
    <property type="entry name" value="Carbonic anhydrase"/>
    <property type="match status" value="1"/>
</dbReference>
<keyword evidence="6" id="KW-0325">Glycoprotein</keyword>
<keyword evidence="7 9" id="KW-0456">Lyase</keyword>
<feature type="signal peptide" evidence="9">
    <location>
        <begin position="1"/>
        <end position="18"/>
    </location>
</feature>
<dbReference type="Gene3D" id="3.10.200.10">
    <property type="entry name" value="Alpha carbonic anhydrase"/>
    <property type="match status" value="1"/>
</dbReference>
<evidence type="ECO:0000256" key="5">
    <source>
        <dbReference type="ARBA" id="ARBA00022833"/>
    </source>
</evidence>
<keyword evidence="9" id="KW-0732">Signal</keyword>
<dbReference type="Pfam" id="PF00194">
    <property type="entry name" value="Carb_anhydrase"/>
    <property type="match status" value="1"/>
</dbReference>
<evidence type="ECO:0000313" key="11">
    <source>
        <dbReference type="EMBL" id="CAF1543145.1"/>
    </source>
</evidence>
<evidence type="ECO:0000259" key="10">
    <source>
        <dbReference type="PROSITE" id="PS51144"/>
    </source>
</evidence>
<reference evidence="12" key="1">
    <citation type="submission" date="2021-02" db="EMBL/GenBank/DDBJ databases">
        <authorList>
            <person name="Nowell W R."/>
        </authorList>
    </citation>
    <scope>NUCLEOTIDE SEQUENCE</scope>
</reference>
<dbReference type="EMBL" id="CAJNOI010004344">
    <property type="protein sequence ID" value="CAF1543145.1"/>
    <property type="molecule type" value="Genomic_DNA"/>
</dbReference>
<dbReference type="GO" id="GO:0008270">
    <property type="term" value="F:zinc ion binding"/>
    <property type="evidence" value="ECO:0007669"/>
    <property type="project" value="UniProtKB-UniRule"/>
</dbReference>
<evidence type="ECO:0000313" key="12">
    <source>
        <dbReference type="EMBL" id="CAF1658282.1"/>
    </source>
</evidence>
<comment type="similarity">
    <text evidence="2 9">Belongs to the alpha-carbonic anhydrase family.</text>
</comment>
<keyword evidence="5 9" id="KW-0862">Zinc</keyword>
<dbReference type="GO" id="GO:0004089">
    <property type="term" value="F:carbonate dehydratase activity"/>
    <property type="evidence" value="ECO:0007669"/>
    <property type="project" value="UniProtKB-UniRule"/>
</dbReference>
<dbReference type="AlphaFoldDB" id="A0A816EVR1"/>
<proteinExistence type="inferred from homology"/>
<keyword evidence="4 9" id="KW-0479">Metal-binding</keyword>
<protein>
    <recommendedName>
        <fullName evidence="3 9">Carbonic anhydrase</fullName>
        <ecNumber evidence="3 9">4.2.1.1</ecNumber>
    </recommendedName>
</protein>
<dbReference type="InterPro" id="IPR023561">
    <property type="entry name" value="Carbonic_anhydrase_a-class"/>
</dbReference>
<feature type="chain" id="PRO_5035953297" description="Carbonic anhydrase" evidence="9">
    <location>
        <begin position="19"/>
        <end position="315"/>
    </location>
</feature>
<evidence type="ECO:0000256" key="2">
    <source>
        <dbReference type="ARBA" id="ARBA00010718"/>
    </source>
</evidence>
<evidence type="ECO:0000256" key="1">
    <source>
        <dbReference type="ARBA" id="ARBA00002904"/>
    </source>
</evidence>
<evidence type="ECO:0000256" key="7">
    <source>
        <dbReference type="ARBA" id="ARBA00023239"/>
    </source>
</evidence>
<dbReference type="PROSITE" id="PS51144">
    <property type="entry name" value="ALPHA_CA_2"/>
    <property type="match status" value="1"/>
</dbReference>
<comment type="catalytic activity">
    <reaction evidence="8 9">
        <text>hydrogencarbonate + H(+) = CO2 + H2O</text>
        <dbReference type="Rhea" id="RHEA:10748"/>
        <dbReference type="ChEBI" id="CHEBI:15377"/>
        <dbReference type="ChEBI" id="CHEBI:15378"/>
        <dbReference type="ChEBI" id="CHEBI:16526"/>
        <dbReference type="ChEBI" id="CHEBI:17544"/>
        <dbReference type="EC" id="4.2.1.1"/>
    </reaction>
</comment>
<dbReference type="InterPro" id="IPR001148">
    <property type="entry name" value="CA_dom"/>
</dbReference>
<evidence type="ECO:0000256" key="4">
    <source>
        <dbReference type="ARBA" id="ARBA00022723"/>
    </source>
</evidence>
<dbReference type="InterPro" id="IPR018338">
    <property type="entry name" value="Carbonic_anhydrase_a-class_CS"/>
</dbReference>
<evidence type="ECO:0000256" key="6">
    <source>
        <dbReference type="ARBA" id="ARBA00023180"/>
    </source>
</evidence>